<dbReference type="GO" id="GO:0031390">
    <property type="term" value="C:Ctf18 RFC-like complex"/>
    <property type="evidence" value="ECO:0007669"/>
    <property type="project" value="InterPro"/>
</dbReference>
<dbReference type="PANTHER" id="PTHR13395">
    <property type="entry name" value="SISTER CHROMATID COHESION PROTEIN DCC1-RELATED"/>
    <property type="match status" value="1"/>
</dbReference>
<dbReference type="GO" id="GO:0000785">
    <property type="term" value="C:chromatin"/>
    <property type="evidence" value="ECO:0007669"/>
    <property type="project" value="TreeGrafter"/>
</dbReference>
<dbReference type="PANTHER" id="PTHR13395:SF6">
    <property type="entry name" value="SISTER CHROMATID COHESION PROTEIN DCC1"/>
    <property type="match status" value="1"/>
</dbReference>
<dbReference type="Pfam" id="PF09724">
    <property type="entry name" value="Dcc1"/>
    <property type="match status" value="1"/>
</dbReference>
<dbReference type="AlphaFoldDB" id="A0A9P6YMJ3"/>
<gene>
    <name evidence="4" type="ORF">G6F50_013116</name>
</gene>
<name>A0A9P6YMJ3_9FUNG</name>
<evidence type="ECO:0000256" key="3">
    <source>
        <dbReference type="SAM" id="SignalP"/>
    </source>
</evidence>
<dbReference type="GO" id="GO:0034088">
    <property type="term" value="P:maintenance of mitotic sister chromatid cohesion"/>
    <property type="evidence" value="ECO:0007669"/>
    <property type="project" value="TreeGrafter"/>
</dbReference>
<dbReference type="InterPro" id="IPR019128">
    <property type="entry name" value="Dcc1"/>
</dbReference>
<evidence type="ECO:0000313" key="5">
    <source>
        <dbReference type="Proteomes" id="UP000740926"/>
    </source>
</evidence>
<evidence type="ECO:0000256" key="2">
    <source>
        <dbReference type="ARBA" id="ARBA00022705"/>
    </source>
</evidence>
<protein>
    <recommendedName>
        <fullName evidence="6">Sister chromatid cohesion protein DCC1</fullName>
    </recommendedName>
</protein>
<proteinExistence type="inferred from homology"/>
<evidence type="ECO:0008006" key="6">
    <source>
        <dbReference type="Google" id="ProtNLM"/>
    </source>
</evidence>
<dbReference type="EMBL" id="JAANIU010004821">
    <property type="protein sequence ID" value="KAG1552296.1"/>
    <property type="molecule type" value="Genomic_DNA"/>
</dbReference>
<organism evidence="4 5">
    <name type="scientific">Rhizopus delemar</name>
    <dbReference type="NCBI Taxonomy" id="936053"/>
    <lineage>
        <taxon>Eukaryota</taxon>
        <taxon>Fungi</taxon>
        <taxon>Fungi incertae sedis</taxon>
        <taxon>Mucoromycota</taxon>
        <taxon>Mucoromycotina</taxon>
        <taxon>Mucoromycetes</taxon>
        <taxon>Mucorales</taxon>
        <taxon>Mucorineae</taxon>
        <taxon>Rhizopodaceae</taxon>
        <taxon>Rhizopus</taxon>
    </lineage>
</organism>
<feature type="signal peptide" evidence="3">
    <location>
        <begin position="1"/>
        <end position="20"/>
    </location>
</feature>
<evidence type="ECO:0000313" key="4">
    <source>
        <dbReference type="EMBL" id="KAG1552296.1"/>
    </source>
</evidence>
<comment type="similarity">
    <text evidence="1">Belongs to the DCC1 family.</text>
</comment>
<dbReference type="GO" id="GO:0000775">
    <property type="term" value="C:chromosome, centromeric region"/>
    <property type="evidence" value="ECO:0007669"/>
    <property type="project" value="TreeGrafter"/>
</dbReference>
<keyword evidence="3" id="KW-0732">Signal</keyword>
<keyword evidence="5" id="KW-1185">Reference proteome</keyword>
<sequence>MQASLFRIFRGASLTTTTAAASFTATATAGATTAKTLSGSTVLRKLSEYSVYQQLNEDTNATKYTYKLLQLPSKILNQLESKSTNLYIKSDINSLALCTDSETFKLRQMNHSNTVLLLNKEPDNKLIGFQKTSYEYELTEIKGSIDTSDIPIFNGQTAQQPIDLIALEDNSICSHQEFLSNWYELGGCEIDNGAYIMSADIITELLYLLITKLMSLQVHEFSPEDVSSIITPPYNDSMLTSIIHKFCTIESEKYQLNDLKITQWFGIVEMSKINHKMTDISEFLLNWKTSLPSFYNPPLDISQLAGYYCSPIENKILYVDPESLSENLSQRFKELFELDKSWNYDEFIPFIKKFVPAGKKVDSIILNLS</sequence>
<reference evidence="4 5" key="1">
    <citation type="journal article" date="2020" name="Microb. Genom.">
        <title>Genetic diversity of clinical and environmental Mucorales isolates obtained from an investigation of mucormycosis cases among solid organ transplant recipients.</title>
        <authorList>
            <person name="Nguyen M.H."/>
            <person name="Kaul D."/>
            <person name="Muto C."/>
            <person name="Cheng S.J."/>
            <person name="Richter R.A."/>
            <person name="Bruno V.M."/>
            <person name="Liu G."/>
            <person name="Beyhan S."/>
            <person name="Sundermann A.J."/>
            <person name="Mounaud S."/>
            <person name="Pasculle A.W."/>
            <person name="Nierman W.C."/>
            <person name="Driscoll E."/>
            <person name="Cumbie R."/>
            <person name="Clancy C.J."/>
            <person name="Dupont C.L."/>
        </authorList>
    </citation>
    <scope>NUCLEOTIDE SEQUENCE [LARGE SCALE GENOMIC DNA]</scope>
    <source>
        <strain evidence="4 5">GL24</strain>
    </source>
</reference>
<feature type="chain" id="PRO_5040466969" description="Sister chromatid cohesion protein DCC1" evidence="3">
    <location>
        <begin position="21"/>
        <end position="369"/>
    </location>
</feature>
<accession>A0A9P6YMJ3</accession>
<comment type="caution">
    <text evidence="4">The sequence shown here is derived from an EMBL/GenBank/DDBJ whole genome shotgun (WGS) entry which is preliminary data.</text>
</comment>
<dbReference type="Proteomes" id="UP000740926">
    <property type="component" value="Unassembled WGS sequence"/>
</dbReference>
<evidence type="ECO:0000256" key="1">
    <source>
        <dbReference type="ARBA" id="ARBA00007017"/>
    </source>
</evidence>
<keyword evidence="2" id="KW-0235">DNA replication</keyword>
<dbReference type="GO" id="GO:0006260">
    <property type="term" value="P:DNA replication"/>
    <property type="evidence" value="ECO:0007669"/>
    <property type="project" value="UniProtKB-KW"/>
</dbReference>